<protein>
    <recommendedName>
        <fullName evidence="4">Energy-coupling factor transport system substrate-specific component</fullName>
    </recommendedName>
</protein>
<keyword evidence="1" id="KW-0812">Transmembrane</keyword>
<dbReference type="Proteomes" id="UP000199800">
    <property type="component" value="Unassembled WGS sequence"/>
</dbReference>
<feature type="transmembrane region" description="Helical" evidence="1">
    <location>
        <begin position="7"/>
        <end position="24"/>
    </location>
</feature>
<keyword evidence="1" id="KW-1133">Transmembrane helix</keyword>
<evidence type="ECO:0000313" key="2">
    <source>
        <dbReference type="EMBL" id="SET24496.1"/>
    </source>
</evidence>
<dbReference type="AlphaFoldDB" id="A0A1I0CZB7"/>
<reference evidence="2 3" key="1">
    <citation type="submission" date="2016-10" db="EMBL/GenBank/DDBJ databases">
        <authorList>
            <person name="de Groot N.N."/>
        </authorList>
    </citation>
    <scope>NUCLEOTIDE SEQUENCE [LARGE SCALE GENOMIC DNA]</scope>
    <source>
        <strain evidence="2 3">DSM 1801</strain>
    </source>
</reference>
<proteinExistence type="predicted"/>
<sequence>MHVNARKIAYLGILLALAVLLVYGGTVIEINTLFFICAASFCLGIAITECGRRLGAGFFIACTLLTFILLPNKMYGLTLTVINFYVLVSECLKDRIPKGFLLAKFVLFNIVYIPAFIFAPELIYTGKMNDRFFILGILAGQIAFYIYDRVYRSIIYGYWPAIRRRIMRD</sequence>
<keyword evidence="1" id="KW-0472">Membrane</keyword>
<evidence type="ECO:0008006" key="4">
    <source>
        <dbReference type="Google" id="ProtNLM"/>
    </source>
</evidence>
<dbReference type="EMBL" id="FOHN01000012">
    <property type="protein sequence ID" value="SET24496.1"/>
    <property type="molecule type" value="Genomic_DNA"/>
</dbReference>
<gene>
    <name evidence="2" type="ORF">SAMN04487772_1125</name>
</gene>
<feature type="transmembrane region" description="Helical" evidence="1">
    <location>
        <begin position="99"/>
        <end position="119"/>
    </location>
</feature>
<evidence type="ECO:0000313" key="3">
    <source>
        <dbReference type="Proteomes" id="UP000199800"/>
    </source>
</evidence>
<accession>A0A1I0CZB7</accession>
<evidence type="ECO:0000256" key="1">
    <source>
        <dbReference type="SAM" id="Phobius"/>
    </source>
</evidence>
<feature type="transmembrane region" description="Helical" evidence="1">
    <location>
        <begin position="54"/>
        <end position="70"/>
    </location>
</feature>
<name>A0A1I0CZB7_9FIRM</name>
<keyword evidence="3" id="KW-1185">Reference proteome</keyword>
<organism evidence="2 3">
    <name type="scientific">[Clostridium] polysaccharolyticum</name>
    <dbReference type="NCBI Taxonomy" id="29364"/>
    <lineage>
        <taxon>Bacteria</taxon>
        <taxon>Bacillati</taxon>
        <taxon>Bacillota</taxon>
        <taxon>Clostridia</taxon>
        <taxon>Lachnospirales</taxon>
        <taxon>Lachnospiraceae</taxon>
    </lineage>
</organism>
<feature type="transmembrane region" description="Helical" evidence="1">
    <location>
        <begin position="131"/>
        <end position="147"/>
    </location>
</feature>
<dbReference type="STRING" id="29364.SAMN04487772_1125"/>